<keyword evidence="7 8" id="KW-0472">Membrane</keyword>
<dbReference type="PANTHER" id="PTHR23504">
    <property type="entry name" value="MAJOR FACILITATOR SUPERFAMILY DOMAIN-CONTAINING PROTEIN 10"/>
    <property type="match status" value="1"/>
</dbReference>
<organism evidence="10 11">
    <name type="scientific">Thioclava atlantica</name>
    <dbReference type="NCBI Taxonomy" id="1317124"/>
    <lineage>
        <taxon>Bacteria</taxon>
        <taxon>Pseudomonadati</taxon>
        <taxon>Pseudomonadota</taxon>
        <taxon>Alphaproteobacteria</taxon>
        <taxon>Rhodobacterales</taxon>
        <taxon>Paracoccaceae</taxon>
        <taxon>Thioclava</taxon>
    </lineage>
</organism>
<feature type="transmembrane region" description="Helical" evidence="8">
    <location>
        <begin position="384"/>
        <end position="400"/>
    </location>
</feature>
<comment type="similarity">
    <text evidence="3">Belongs to the major facilitator superfamily. TCR/Tet family.</text>
</comment>
<feature type="transmembrane region" description="Helical" evidence="8">
    <location>
        <begin position="352"/>
        <end position="372"/>
    </location>
</feature>
<evidence type="ECO:0000256" key="5">
    <source>
        <dbReference type="ARBA" id="ARBA00022692"/>
    </source>
</evidence>
<keyword evidence="4" id="KW-0813">Transport</keyword>
<evidence type="ECO:0000256" key="7">
    <source>
        <dbReference type="ARBA" id="ARBA00023136"/>
    </source>
</evidence>
<evidence type="ECO:0000313" key="11">
    <source>
        <dbReference type="Proteomes" id="UP000028607"/>
    </source>
</evidence>
<comment type="caution">
    <text evidence="10">The sequence shown here is derived from an EMBL/GenBank/DDBJ whole genome shotgun (WGS) entry which is preliminary data.</text>
</comment>
<dbReference type="STRING" id="1317124.DW2_12995"/>
<dbReference type="EMBL" id="AQRC01000010">
    <property type="protein sequence ID" value="KFE34470.1"/>
    <property type="molecule type" value="Genomic_DNA"/>
</dbReference>
<comment type="function">
    <text evidence="1">Resistance to tetracycline by an active tetracycline efflux. This is an energy-dependent process that decreases the accumulation of the antibiotic in whole cells. This protein functions as a metal-tetracycline/H(+) antiporter.</text>
</comment>
<feature type="transmembrane region" description="Helical" evidence="8">
    <location>
        <begin position="141"/>
        <end position="164"/>
    </location>
</feature>
<protein>
    <submittedName>
        <fullName evidence="10">Tetracycline resistance protein, class A</fullName>
    </submittedName>
</protein>
<keyword evidence="5 8" id="KW-0812">Transmembrane</keyword>
<dbReference type="eggNOG" id="COG2814">
    <property type="taxonomic scope" value="Bacteria"/>
</dbReference>
<reference evidence="11" key="1">
    <citation type="submission" date="2013-04" db="EMBL/GenBank/DDBJ databases">
        <title>Thioclava sp. 13D2W-2 Genome Sequencing.</title>
        <authorList>
            <person name="Lai Q."/>
            <person name="Li G."/>
            <person name="Shao Z."/>
        </authorList>
    </citation>
    <scope>NUCLEOTIDE SEQUENCE [LARGE SCALE GENOMIC DNA]</scope>
    <source>
        <strain evidence="11">13D2W-2</strain>
    </source>
</reference>
<feature type="transmembrane region" description="Helical" evidence="8">
    <location>
        <begin position="12"/>
        <end position="33"/>
    </location>
</feature>
<dbReference type="RefSeq" id="WP_038147253.1">
    <property type="nucleotide sequence ID" value="NZ_AQRC01000010.1"/>
</dbReference>
<dbReference type="Pfam" id="PF07690">
    <property type="entry name" value="MFS_1"/>
    <property type="match status" value="2"/>
</dbReference>
<feature type="transmembrane region" description="Helical" evidence="8">
    <location>
        <begin position="289"/>
        <end position="306"/>
    </location>
</feature>
<dbReference type="Proteomes" id="UP000028607">
    <property type="component" value="Unassembled WGS sequence"/>
</dbReference>
<dbReference type="PANTHER" id="PTHR23504:SF15">
    <property type="entry name" value="MAJOR FACILITATOR SUPERFAMILY (MFS) PROFILE DOMAIN-CONTAINING PROTEIN"/>
    <property type="match status" value="1"/>
</dbReference>
<dbReference type="SUPFAM" id="SSF103473">
    <property type="entry name" value="MFS general substrate transporter"/>
    <property type="match status" value="1"/>
</dbReference>
<evidence type="ECO:0000313" key="10">
    <source>
        <dbReference type="EMBL" id="KFE34470.1"/>
    </source>
</evidence>
<feature type="transmembrane region" description="Helical" evidence="8">
    <location>
        <begin position="170"/>
        <end position="190"/>
    </location>
</feature>
<feature type="transmembrane region" description="Helical" evidence="8">
    <location>
        <begin position="312"/>
        <end position="331"/>
    </location>
</feature>
<dbReference type="AlphaFoldDB" id="A0A085TUS3"/>
<evidence type="ECO:0000256" key="3">
    <source>
        <dbReference type="ARBA" id="ARBA00007520"/>
    </source>
</evidence>
<feature type="transmembrane region" description="Helical" evidence="8">
    <location>
        <begin position="108"/>
        <end position="129"/>
    </location>
</feature>
<evidence type="ECO:0000256" key="1">
    <source>
        <dbReference type="ARBA" id="ARBA00003279"/>
    </source>
</evidence>
<evidence type="ECO:0000256" key="2">
    <source>
        <dbReference type="ARBA" id="ARBA00004141"/>
    </source>
</evidence>
<accession>A0A085TUS3</accession>
<feature type="transmembrane region" description="Helical" evidence="8">
    <location>
        <begin position="222"/>
        <end position="246"/>
    </location>
</feature>
<dbReference type="GO" id="GO:0016020">
    <property type="term" value="C:membrane"/>
    <property type="evidence" value="ECO:0007669"/>
    <property type="project" value="UniProtKB-SubCell"/>
</dbReference>
<dbReference type="OrthoDB" id="9764259at2"/>
<evidence type="ECO:0000256" key="8">
    <source>
        <dbReference type="SAM" id="Phobius"/>
    </source>
</evidence>
<feature type="transmembrane region" description="Helical" evidence="8">
    <location>
        <begin position="53"/>
        <end position="72"/>
    </location>
</feature>
<dbReference type="PRINTS" id="PR01035">
    <property type="entry name" value="TCRTETA"/>
</dbReference>
<dbReference type="PROSITE" id="PS50850">
    <property type="entry name" value="MFS"/>
    <property type="match status" value="1"/>
</dbReference>
<gene>
    <name evidence="10" type="ORF">DW2_12995</name>
</gene>
<reference evidence="10 11" key="2">
    <citation type="journal article" date="2015" name="Antonie Van Leeuwenhoek">
        <title>Thioclava indica sp. nov., isolated from surface seawater of the Indian Ocean.</title>
        <authorList>
            <person name="Liu Y."/>
            <person name="Lai Q."/>
            <person name="Du J."/>
            <person name="Xu H."/>
            <person name="Jiang L."/>
            <person name="Shao Z."/>
        </authorList>
    </citation>
    <scope>NUCLEOTIDE SEQUENCE [LARGE SCALE GENOMIC DNA]</scope>
    <source>
        <strain evidence="10 11">13D2W-2</strain>
    </source>
</reference>
<dbReference type="InterPro" id="IPR036259">
    <property type="entry name" value="MFS_trans_sf"/>
</dbReference>
<dbReference type="PATRIC" id="fig|1317124.6.peg.2631"/>
<sequence>MDSPPLDPVRRHAIAFVLIAVFLDMVGFGLIIPVLPSLIAQVGHLDLAQASRIGGWMFAAFSLAQFLFAPLMGTLSDRFGRRPLLLLAIGGLGVDYVLHALAPTLAWLFVGRIIAGICGASYVIANAYLADITPPEGRARAFGLIGAAFGFGFIAGPALGGFLGELGPRVPFFAAAGLSVLNLVYGIFVLPESLPGSRRRAIRWASCNPFGTLTVFRQYPGVLPMGAALGVYLFASAVYPAIWPYWGMAKFGWSEGVVGITLAAYGIVAAAFQGGLAGPLARRFGEARVAMTGLWLGAVLAVALGLSQNLAMVLIILAVTGIEGLVQPMVGSLMSNAVPEDAQGALQGGISAVMNLAMLAGTLFFTQIFGIFLAEGAPIRTPDMAFYVSGAILLVALVLFQRARKV</sequence>
<dbReference type="InterPro" id="IPR001958">
    <property type="entry name" value="Tet-R_TetA/multi-R_MdtG-like"/>
</dbReference>
<proteinExistence type="inferred from homology"/>
<evidence type="ECO:0000256" key="6">
    <source>
        <dbReference type="ARBA" id="ARBA00022989"/>
    </source>
</evidence>
<evidence type="ECO:0000256" key="4">
    <source>
        <dbReference type="ARBA" id="ARBA00022448"/>
    </source>
</evidence>
<dbReference type="InterPro" id="IPR020846">
    <property type="entry name" value="MFS_dom"/>
</dbReference>
<feature type="domain" description="Major facilitator superfamily (MFS) profile" evidence="9">
    <location>
        <begin position="13"/>
        <end position="406"/>
    </location>
</feature>
<dbReference type="Gene3D" id="1.20.1250.20">
    <property type="entry name" value="MFS general substrate transporter like domains"/>
    <property type="match status" value="1"/>
</dbReference>
<dbReference type="InterPro" id="IPR011701">
    <property type="entry name" value="MFS"/>
</dbReference>
<feature type="transmembrane region" description="Helical" evidence="8">
    <location>
        <begin position="258"/>
        <end position="277"/>
    </location>
</feature>
<name>A0A085TUS3_9RHOB</name>
<keyword evidence="11" id="KW-1185">Reference proteome</keyword>
<feature type="transmembrane region" description="Helical" evidence="8">
    <location>
        <begin position="84"/>
        <end position="102"/>
    </location>
</feature>
<dbReference type="PROSITE" id="PS00216">
    <property type="entry name" value="SUGAR_TRANSPORT_1"/>
    <property type="match status" value="1"/>
</dbReference>
<comment type="subcellular location">
    <subcellularLocation>
        <location evidence="2">Membrane</location>
        <topology evidence="2">Multi-pass membrane protein</topology>
    </subcellularLocation>
</comment>
<evidence type="ECO:0000259" key="9">
    <source>
        <dbReference type="PROSITE" id="PS50850"/>
    </source>
</evidence>
<dbReference type="GO" id="GO:0022857">
    <property type="term" value="F:transmembrane transporter activity"/>
    <property type="evidence" value="ECO:0007669"/>
    <property type="project" value="InterPro"/>
</dbReference>
<keyword evidence="6 8" id="KW-1133">Transmembrane helix</keyword>
<dbReference type="CDD" id="cd17388">
    <property type="entry name" value="MFS_TetA"/>
    <property type="match status" value="1"/>
</dbReference>
<dbReference type="InterPro" id="IPR005829">
    <property type="entry name" value="Sugar_transporter_CS"/>
</dbReference>